<dbReference type="GO" id="GO:0010309">
    <property type="term" value="F:acireductone dioxygenase [iron(II)-requiring] activity"/>
    <property type="evidence" value="ECO:0007669"/>
    <property type="project" value="InterPro"/>
</dbReference>
<dbReference type="InterPro" id="IPR004313">
    <property type="entry name" value="ARD"/>
</dbReference>
<name>A0AAD4NFY9_9BILA</name>
<evidence type="ECO:0000313" key="1">
    <source>
        <dbReference type="EMBL" id="KAI1727980.1"/>
    </source>
</evidence>
<accession>A0AAD4NFY9</accession>
<dbReference type="EMBL" id="JAKKPZ010000001">
    <property type="protein sequence ID" value="KAI1727980.1"/>
    <property type="molecule type" value="Genomic_DNA"/>
</dbReference>
<dbReference type="InterPro" id="IPR014710">
    <property type="entry name" value="RmlC-like_jellyroll"/>
</dbReference>
<keyword evidence="2" id="KW-1185">Reference proteome</keyword>
<reference evidence="1" key="1">
    <citation type="submission" date="2022-01" db="EMBL/GenBank/DDBJ databases">
        <title>Genome Sequence Resource for Two Populations of Ditylenchus destructor, the Migratory Endoparasitic Phytonematode.</title>
        <authorList>
            <person name="Zhang H."/>
            <person name="Lin R."/>
            <person name="Xie B."/>
        </authorList>
    </citation>
    <scope>NUCLEOTIDE SEQUENCE</scope>
    <source>
        <strain evidence="1">BazhouSP</strain>
    </source>
</reference>
<dbReference type="PANTHER" id="PTHR23418:SF10">
    <property type="entry name" value="INACTIVE ACIREDUCTONE DIOXYGENASE 1-RELATED"/>
    <property type="match status" value="1"/>
</dbReference>
<proteinExistence type="predicted"/>
<dbReference type="AlphaFoldDB" id="A0AAD4NFY9"/>
<dbReference type="SUPFAM" id="SSF51182">
    <property type="entry name" value="RmlC-like cupins"/>
    <property type="match status" value="1"/>
</dbReference>
<dbReference type="GO" id="GO:0006555">
    <property type="term" value="P:methionine metabolic process"/>
    <property type="evidence" value="ECO:0007669"/>
    <property type="project" value="TreeGrafter"/>
</dbReference>
<organism evidence="1 2">
    <name type="scientific">Ditylenchus destructor</name>
    <dbReference type="NCBI Taxonomy" id="166010"/>
    <lineage>
        <taxon>Eukaryota</taxon>
        <taxon>Metazoa</taxon>
        <taxon>Ecdysozoa</taxon>
        <taxon>Nematoda</taxon>
        <taxon>Chromadorea</taxon>
        <taxon>Rhabditida</taxon>
        <taxon>Tylenchina</taxon>
        <taxon>Tylenchomorpha</taxon>
        <taxon>Sphaerularioidea</taxon>
        <taxon>Anguinidae</taxon>
        <taxon>Anguininae</taxon>
        <taxon>Ditylenchus</taxon>
    </lineage>
</organism>
<evidence type="ECO:0000313" key="2">
    <source>
        <dbReference type="Proteomes" id="UP001201812"/>
    </source>
</evidence>
<comment type="caution">
    <text evidence="1">The sequence shown here is derived from an EMBL/GenBank/DDBJ whole genome shotgun (WGS) entry which is preliminary data.</text>
</comment>
<protein>
    <submittedName>
        <fullName evidence="1">ARD/ARD' family domain-containing protein</fullName>
    </submittedName>
</protein>
<dbReference type="InterPro" id="IPR011051">
    <property type="entry name" value="RmlC_Cupin_sf"/>
</dbReference>
<sequence length="121" mass="14133">MCKFPVDLDDAGSMKKRMSRVKADYDVLASDMLTMDENLIDFEQKLEAMYEPDERDEPTVAMVLEGGMYFDVEYEDDKWVRIHMERGDLIAIPKHKLFRSTTTSKNFVKLQRFAKRPSTAL</sequence>
<dbReference type="Proteomes" id="UP001201812">
    <property type="component" value="Unassembled WGS sequence"/>
</dbReference>
<dbReference type="Gene3D" id="2.60.120.10">
    <property type="entry name" value="Jelly Rolls"/>
    <property type="match status" value="1"/>
</dbReference>
<dbReference type="PANTHER" id="PTHR23418">
    <property type="entry name" value="ACIREDUCTONE DIOXYGENASE"/>
    <property type="match status" value="1"/>
</dbReference>
<gene>
    <name evidence="1" type="ORF">DdX_00128</name>
</gene>
<dbReference type="Pfam" id="PF03079">
    <property type="entry name" value="ARD"/>
    <property type="match status" value="1"/>
</dbReference>